<feature type="compositionally biased region" description="Basic and acidic residues" evidence="2">
    <location>
        <begin position="362"/>
        <end position="388"/>
    </location>
</feature>
<gene>
    <name evidence="3" type="ORF">HXX76_011817</name>
</gene>
<dbReference type="AlphaFoldDB" id="A0A835SJ64"/>
<evidence type="ECO:0000313" key="3">
    <source>
        <dbReference type="EMBL" id="KAG2428137.1"/>
    </source>
</evidence>
<dbReference type="EMBL" id="JAEHOC010000036">
    <property type="protein sequence ID" value="KAG2428137.1"/>
    <property type="molecule type" value="Genomic_DNA"/>
</dbReference>
<evidence type="ECO:0000256" key="1">
    <source>
        <dbReference type="SAM" id="Coils"/>
    </source>
</evidence>
<organism evidence="3 4">
    <name type="scientific">Chlamydomonas incerta</name>
    <dbReference type="NCBI Taxonomy" id="51695"/>
    <lineage>
        <taxon>Eukaryota</taxon>
        <taxon>Viridiplantae</taxon>
        <taxon>Chlorophyta</taxon>
        <taxon>core chlorophytes</taxon>
        <taxon>Chlorophyceae</taxon>
        <taxon>CS clade</taxon>
        <taxon>Chlamydomonadales</taxon>
        <taxon>Chlamydomonadaceae</taxon>
        <taxon>Chlamydomonas</taxon>
    </lineage>
</organism>
<reference evidence="3" key="1">
    <citation type="journal article" date="2020" name="bioRxiv">
        <title>Comparative genomics of Chlamydomonas.</title>
        <authorList>
            <person name="Craig R.J."/>
            <person name="Hasan A.R."/>
            <person name="Ness R.W."/>
            <person name="Keightley P.D."/>
        </authorList>
    </citation>
    <scope>NUCLEOTIDE SEQUENCE</scope>
    <source>
        <strain evidence="3">SAG 7.73</strain>
    </source>
</reference>
<proteinExistence type="predicted"/>
<evidence type="ECO:0000313" key="4">
    <source>
        <dbReference type="Proteomes" id="UP000650467"/>
    </source>
</evidence>
<feature type="compositionally biased region" description="Acidic residues" evidence="2">
    <location>
        <begin position="389"/>
        <end position="416"/>
    </location>
</feature>
<dbReference type="Proteomes" id="UP000650467">
    <property type="component" value="Unassembled WGS sequence"/>
</dbReference>
<feature type="coiled-coil region" evidence="1">
    <location>
        <begin position="607"/>
        <end position="646"/>
    </location>
</feature>
<keyword evidence="4" id="KW-1185">Reference proteome</keyword>
<feature type="region of interest" description="Disordered" evidence="2">
    <location>
        <begin position="342"/>
        <end position="460"/>
    </location>
</feature>
<feature type="compositionally biased region" description="Basic and acidic residues" evidence="2">
    <location>
        <begin position="417"/>
        <end position="460"/>
    </location>
</feature>
<sequence length="757" mass="83226">MFGGVGEFGWKSRFMNDYARKANDKDDGRSPAKGMERIVSVPIVKKSNLAGQSKGAPLNKNDDDGDIKGRLRIAPGLVLPGIDNQPVYDSPTIVVELFQRVTAAARDINWLQVAENCSVVSNFVAVEDTGACFLPRCCGTRVSHIGSQSSRRPGSRFGVHANLTDELKVDKIRALQWGVKQEVHVLHLEDIISVKALAGVRKERIATHTTNNKLALEHQAHCLSGCFPCMAPRKSNEKDEIKLKVEDNAISERYVTFVVTYKCYKVLPAIPKPKIREPKVKITRTLGVKGAKGLLGETEEEQMKRIRWYMGMKKKELEEAQRKAQAAEAAAGTLAKTLAEVKDELEEEDKPDKKVSGVVKKKTADKEDKKKEKKKSDDKDKKKDKDKDKDEDEDEDKDKDEDKDEGDEAATGDEAAEGEKKADKKQDKKPSKKSKDNDKKSQDGKSKVLSKEPVKKTAVAVKEDKDHVEWTEVAVTEWDQPEPEPEPEYYEETLEFDLLSNTDWTDEEFQVMYEDAVQLATGITRLKRWSHLTRQHPSPEVVMEHLGTPYIYNKGTGVQEPPMVDSDVVFSNQLNERLAEAMKKHRPPAPLNGDRSNRGRAGCFQVVQQQRINVREAKDDLVNQEKALIEARMLREQAELREKEAAARLAAMAAASASAAAAAAATAQVASASSTPLKFQQPSQVGSPVGSPSPSGVRIVEAGGGSYPNVIAAGGNGAAAFSSPVVAAAVRAEIMPTAQSSSPMGANVIGREPSTRQ</sequence>
<name>A0A835SJ64_CHLIN</name>
<protein>
    <submittedName>
        <fullName evidence="3">Uncharacterized protein</fullName>
    </submittedName>
</protein>
<dbReference type="OrthoDB" id="10674597at2759"/>
<feature type="coiled-coil region" evidence="1">
    <location>
        <begin position="310"/>
        <end position="337"/>
    </location>
</feature>
<evidence type="ECO:0000256" key="2">
    <source>
        <dbReference type="SAM" id="MobiDB-lite"/>
    </source>
</evidence>
<comment type="caution">
    <text evidence="3">The sequence shown here is derived from an EMBL/GenBank/DDBJ whole genome shotgun (WGS) entry which is preliminary data.</text>
</comment>
<feature type="region of interest" description="Disordered" evidence="2">
    <location>
        <begin position="738"/>
        <end position="757"/>
    </location>
</feature>
<keyword evidence="1" id="KW-0175">Coiled coil</keyword>
<accession>A0A835SJ64</accession>